<feature type="domain" description="Protein kinase" evidence="3">
    <location>
        <begin position="91"/>
        <end position="219"/>
    </location>
</feature>
<accession>A0A9P5NQ07</accession>
<name>A0A9P5NQ07_GYMJU</name>
<keyword evidence="1" id="KW-0067">ATP-binding</keyword>
<dbReference type="SUPFAM" id="SSF56112">
    <property type="entry name" value="Protein kinase-like (PK-like)"/>
    <property type="match status" value="1"/>
</dbReference>
<evidence type="ECO:0000313" key="5">
    <source>
        <dbReference type="Proteomes" id="UP000724874"/>
    </source>
</evidence>
<dbReference type="InterPro" id="IPR017441">
    <property type="entry name" value="Protein_kinase_ATP_BS"/>
</dbReference>
<keyword evidence="1" id="KW-0547">Nucleotide-binding</keyword>
<feature type="binding site" evidence="1">
    <location>
        <position position="121"/>
    </location>
    <ligand>
        <name>ATP</name>
        <dbReference type="ChEBI" id="CHEBI:30616"/>
    </ligand>
</feature>
<dbReference type="Gene3D" id="3.30.200.20">
    <property type="entry name" value="Phosphorylase Kinase, domain 1"/>
    <property type="match status" value="1"/>
</dbReference>
<dbReference type="OrthoDB" id="10252171at2759"/>
<gene>
    <name evidence="4" type="ORF">CPB84DRAFT_847602</name>
</gene>
<protein>
    <recommendedName>
        <fullName evidence="3">Protein kinase domain-containing protein</fullName>
    </recommendedName>
</protein>
<dbReference type="PROSITE" id="PS50011">
    <property type="entry name" value="PROTEIN_KINASE_DOM"/>
    <property type="match status" value="1"/>
</dbReference>
<evidence type="ECO:0000256" key="2">
    <source>
        <dbReference type="SAM" id="MobiDB-lite"/>
    </source>
</evidence>
<dbReference type="InterPro" id="IPR000719">
    <property type="entry name" value="Prot_kinase_dom"/>
</dbReference>
<organism evidence="4 5">
    <name type="scientific">Gymnopilus junonius</name>
    <name type="common">Spectacular rustgill mushroom</name>
    <name type="synonym">Gymnopilus spectabilis subsp. junonius</name>
    <dbReference type="NCBI Taxonomy" id="109634"/>
    <lineage>
        <taxon>Eukaryota</taxon>
        <taxon>Fungi</taxon>
        <taxon>Dikarya</taxon>
        <taxon>Basidiomycota</taxon>
        <taxon>Agaricomycotina</taxon>
        <taxon>Agaricomycetes</taxon>
        <taxon>Agaricomycetidae</taxon>
        <taxon>Agaricales</taxon>
        <taxon>Agaricineae</taxon>
        <taxon>Hymenogastraceae</taxon>
        <taxon>Gymnopilus</taxon>
    </lineage>
</organism>
<dbReference type="EMBL" id="JADNYJ010000035">
    <property type="protein sequence ID" value="KAF8902577.1"/>
    <property type="molecule type" value="Genomic_DNA"/>
</dbReference>
<evidence type="ECO:0000256" key="1">
    <source>
        <dbReference type="PROSITE-ProRule" id="PRU10141"/>
    </source>
</evidence>
<proteinExistence type="predicted"/>
<keyword evidence="5" id="KW-1185">Reference proteome</keyword>
<sequence>MELNLHYHYPPYYVPPESDFKLHRDLPLPVPTSTLRQSLPIPPSTLPSKLARKRARSPSCERYTKRRCVDLPTRYPSNDPPCHRNERNYHHWNLRFLGAGGFGEVYITELPTQRRRAVAMKVIDLVRHHSESFWMIKSEVEALKRIRWNSHPFIIDQPCELAESNLYLGGPFTTTDSLSLALAQSIHRVIVRGETQDMFKRVMRNMSLVTDYLSYYLYN</sequence>
<reference evidence="4" key="1">
    <citation type="submission" date="2020-11" db="EMBL/GenBank/DDBJ databases">
        <authorList>
            <consortium name="DOE Joint Genome Institute"/>
            <person name="Ahrendt S."/>
            <person name="Riley R."/>
            <person name="Andreopoulos W."/>
            <person name="LaButti K."/>
            <person name="Pangilinan J."/>
            <person name="Ruiz-duenas F.J."/>
            <person name="Barrasa J.M."/>
            <person name="Sanchez-Garcia M."/>
            <person name="Camarero S."/>
            <person name="Miyauchi S."/>
            <person name="Serrano A."/>
            <person name="Linde D."/>
            <person name="Babiker R."/>
            <person name="Drula E."/>
            <person name="Ayuso-Fernandez I."/>
            <person name="Pacheco R."/>
            <person name="Padilla G."/>
            <person name="Ferreira P."/>
            <person name="Barriuso J."/>
            <person name="Kellner H."/>
            <person name="Castanera R."/>
            <person name="Alfaro M."/>
            <person name="Ramirez L."/>
            <person name="Pisabarro A.G."/>
            <person name="Kuo A."/>
            <person name="Tritt A."/>
            <person name="Lipzen A."/>
            <person name="He G."/>
            <person name="Yan M."/>
            <person name="Ng V."/>
            <person name="Cullen D."/>
            <person name="Martin F."/>
            <person name="Rosso M.-N."/>
            <person name="Henrissat B."/>
            <person name="Hibbett D."/>
            <person name="Martinez A.T."/>
            <person name="Grigoriev I.V."/>
        </authorList>
    </citation>
    <scope>NUCLEOTIDE SEQUENCE</scope>
    <source>
        <strain evidence="4">AH 44721</strain>
    </source>
</reference>
<dbReference type="GO" id="GO:0004672">
    <property type="term" value="F:protein kinase activity"/>
    <property type="evidence" value="ECO:0007669"/>
    <property type="project" value="InterPro"/>
</dbReference>
<dbReference type="AlphaFoldDB" id="A0A9P5NQ07"/>
<evidence type="ECO:0000259" key="3">
    <source>
        <dbReference type="PROSITE" id="PS50011"/>
    </source>
</evidence>
<dbReference type="Proteomes" id="UP000724874">
    <property type="component" value="Unassembled WGS sequence"/>
</dbReference>
<dbReference type="PROSITE" id="PS00107">
    <property type="entry name" value="PROTEIN_KINASE_ATP"/>
    <property type="match status" value="1"/>
</dbReference>
<dbReference type="InterPro" id="IPR011009">
    <property type="entry name" value="Kinase-like_dom_sf"/>
</dbReference>
<comment type="caution">
    <text evidence="4">The sequence shown here is derived from an EMBL/GenBank/DDBJ whole genome shotgun (WGS) entry which is preliminary data.</text>
</comment>
<evidence type="ECO:0000313" key="4">
    <source>
        <dbReference type="EMBL" id="KAF8902577.1"/>
    </source>
</evidence>
<feature type="region of interest" description="Disordered" evidence="2">
    <location>
        <begin position="33"/>
        <end position="57"/>
    </location>
</feature>
<dbReference type="GO" id="GO:0005524">
    <property type="term" value="F:ATP binding"/>
    <property type="evidence" value="ECO:0007669"/>
    <property type="project" value="UniProtKB-UniRule"/>
</dbReference>